<dbReference type="HOGENOM" id="CLU_3364918_0_0_6"/>
<reference evidence="1 2" key="1">
    <citation type="submission" date="2013-01" db="EMBL/GenBank/DDBJ databases">
        <title>The Genome Sequence of Escherichia coli KTE182.</title>
        <authorList>
            <consortium name="The Broad Institute Genome Sequencing Platform"/>
            <consortium name="The Broad Institute Genome Sequencing Center for Infectious Disease"/>
            <person name="Feldgarden M."/>
            <person name="Nielsen K.L."/>
            <person name="Frimodt-Moller N."/>
            <person name="Andersen P.S."/>
            <person name="Walker B."/>
            <person name="Young S.K."/>
            <person name="Zeng Q."/>
            <person name="Gargeya S."/>
            <person name="Fitzgerald M."/>
            <person name="Haas B."/>
            <person name="Abouelleil A."/>
            <person name="Alvarado L."/>
            <person name="Arachchi H.M."/>
            <person name="Berlin A.M."/>
            <person name="Chapman S.B."/>
            <person name="Dewar J."/>
            <person name="Goldberg J."/>
            <person name="Griggs A."/>
            <person name="Gujja S."/>
            <person name="Hansen M."/>
            <person name="Howarth C."/>
            <person name="Imamovic A."/>
            <person name="Larimer J."/>
            <person name="McCowan C."/>
            <person name="Murphy C."/>
            <person name="Neiman D."/>
            <person name="Pearson M."/>
            <person name="Priest M."/>
            <person name="Roberts A."/>
            <person name="Saif S."/>
            <person name="Shea T."/>
            <person name="Sisk P."/>
            <person name="Sykes S."/>
            <person name="Wortman J."/>
            <person name="Nusbaum C."/>
            <person name="Birren B."/>
        </authorList>
    </citation>
    <scope>NUCLEOTIDE SEQUENCE [LARGE SCALE GENOMIC DNA]</scope>
    <source>
        <strain evidence="1 2">KTE182</strain>
    </source>
</reference>
<gene>
    <name evidence="1" type="ORF">A13A_01521</name>
</gene>
<comment type="caution">
    <text evidence="1">The sequence shown here is derived from an EMBL/GenBank/DDBJ whole genome shotgun (WGS) entry which is preliminary data.</text>
</comment>
<sequence length="35" mass="4193">MELLMLTGVTIFAPYSHKSSEHHYIEHISRMNYQK</sequence>
<dbReference type="AlphaFoldDB" id="S1PAN4"/>
<proteinExistence type="predicted"/>
<organism evidence="1 2">
    <name type="scientific">Escherichia coli KTE182</name>
    <dbReference type="NCBI Taxonomy" id="1181728"/>
    <lineage>
        <taxon>Bacteria</taxon>
        <taxon>Pseudomonadati</taxon>
        <taxon>Pseudomonadota</taxon>
        <taxon>Gammaproteobacteria</taxon>
        <taxon>Enterobacterales</taxon>
        <taxon>Enterobacteriaceae</taxon>
        <taxon>Escherichia</taxon>
    </lineage>
</organism>
<dbReference type="EMBL" id="ASUG01000034">
    <property type="protein sequence ID" value="EOW98347.1"/>
    <property type="molecule type" value="Genomic_DNA"/>
</dbReference>
<evidence type="ECO:0000313" key="1">
    <source>
        <dbReference type="EMBL" id="EOW98347.1"/>
    </source>
</evidence>
<evidence type="ECO:0000313" key="2">
    <source>
        <dbReference type="Proteomes" id="UP000014179"/>
    </source>
</evidence>
<name>S1PAN4_ECOLX</name>
<protein>
    <submittedName>
        <fullName evidence="1">Uncharacterized protein</fullName>
    </submittedName>
</protein>
<accession>S1PAN4</accession>
<dbReference type="Proteomes" id="UP000014179">
    <property type="component" value="Unassembled WGS sequence"/>
</dbReference>